<reference evidence="1" key="1">
    <citation type="submission" date="2016-12" db="EMBL/GenBank/DDBJ databases">
        <title>Discovery of methanogenic haloarchaea.</title>
        <authorList>
            <person name="Sorokin D.Y."/>
            <person name="Makarova K.S."/>
            <person name="Abbas B."/>
            <person name="Ferrer M."/>
            <person name="Golyshin P.N."/>
        </authorList>
    </citation>
    <scope>NUCLEOTIDE SEQUENCE [LARGE SCALE GENOMIC DNA]</scope>
    <source>
        <strain evidence="1">HMET1</strain>
    </source>
</reference>
<dbReference type="EMBL" id="MSDW01000001">
    <property type="protein sequence ID" value="OKY78291.1"/>
    <property type="molecule type" value="Genomic_DNA"/>
</dbReference>
<dbReference type="STRING" id="1903181.BTN85_0779"/>
<proteinExistence type="predicted"/>
<sequence length="69" mass="8078">MVKKLFTRSGRSYSSGSWEIEKIRKVKDGFLVEYSNEHVKESSFIPGEQVARVDYLDKEEQRNLVKIDP</sequence>
<keyword evidence="2" id="KW-1185">Reference proteome</keyword>
<accession>A0A1Q6DV87</accession>
<evidence type="ECO:0000313" key="2">
    <source>
        <dbReference type="Proteomes" id="UP000185744"/>
    </source>
</evidence>
<comment type="caution">
    <text evidence="1">The sequence shown here is derived from an EMBL/GenBank/DDBJ whole genome shotgun (WGS) entry which is preliminary data.</text>
</comment>
<evidence type="ECO:0000313" key="1">
    <source>
        <dbReference type="EMBL" id="OKY78291.1"/>
    </source>
</evidence>
<name>A0A1Q6DV87_METT1</name>
<gene>
    <name evidence="1" type="ORF">BTN85_0779</name>
</gene>
<protein>
    <submittedName>
        <fullName evidence="1">Uncharacterized protein</fullName>
    </submittedName>
</protein>
<dbReference type="Proteomes" id="UP000185744">
    <property type="component" value="Unassembled WGS sequence"/>
</dbReference>
<dbReference type="InParanoid" id="A0A1Q6DV87"/>
<organism evidence="1 2">
    <name type="scientific">Methanohalarchaeum thermophilum</name>
    <dbReference type="NCBI Taxonomy" id="1903181"/>
    <lineage>
        <taxon>Archaea</taxon>
        <taxon>Methanobacteriati</taxon>
        <taxon>Methanobacteriota</taxon>
        <taxon>Methanonatronarchaeia</taxon>
        <taxon>Methanonatronarchaeales</taxon>
        <taxon>Methanonatronarchaeaceae</taxon>
        <taxon>Candidatus Methanohalarchaeum</taxon>
    </lineage>
</organism>
<dbReference type="AlphaFoldDB" id="A0A1Q6DV87"/>